<feature type="transmembrane region" description="Helical" evidence="8">
    <location>
        <begin position="182"/>
        <end position="204"/>
    </location>
</feature>
<dbReference type="InterPro" id="IPR023271">
    <property type="entry name" value="Aquaporin-like"/>
</dbReference>
<dbReference type="AlphaFoldDB" id="A0A6P7FKZ0"/>
<dbReference type="OrthoDB" id="1580043at2759"/>
<dbReference type="PIRSF" id="PIRSF017529">
    <property type="entry name" value="Aquaporin_11/12"/>
    <property type="match status" value="1"/>
</dbReference>
<feature type="transmembrane region" description="Helical" evidence="8">
    <location>
        <begin position="98"/>
        <end position="119"/>
    </location>
</feature>
<dbReference type="FunFam" id="1.20.1080.10:FF:000018">
    <property type="entry name" value="Aquaporin"/>
    <property type="match status" value="1"/>
</dbReference>
<dbReference type="KEGG" id="dvv:114331453"/>
<evidence type="ECO:0000256" key="8">
    <source>
        <dbReference type="PIRNR" id="PIRNR017529"/>
    </source>
</evidence>
<evidence type="ECO:0000256" key="6">
    <source>
        <dbReference type="ARBA" id="ARBA00022989"/>
    </source>
</evidence>
<keyword evidence="4 8" id="KW-0812">Transmembrane</keyword>
<dbReference type="Gene3D" id="1.20.1080.10">
    <property type="entry name" value="Glycerol uptake facilitator protein"/>
    <property type="match status" value="1"/>
</dbReference>
<dbReference type="GO" id="GO:0015267">
    <property type="term" value="F:channel activity"/>
    <property type="evidence" value="ECO:0007669"/>
    <property type="project" value="TreeGrafter"/>
</dbReference>
<feature type="transmembrane region" description="Helical" evidence="8">
    <location>
        <begin position="72"/>
        <end position="92"/>
    </location>
</feature>
<dbReference type="GO" id="GO:0005737">
    <property type="term" value="C:cytoplasm"/>
    <property type="evidence" value="ECO:0007669"/>
    <property type="project" value="TreeGrafter"/>
</dbReference>
<proteinExistence type="inferred from homology"/>
<feature type="transmembrane region" description="Helical" evidence="8">
    <location>
        <begin position="216"/>
        <end position="239"/>
    </location>
</feature>
<name>A0A6P7FKZ0_DIAVI</name>
<evidence type="ECO:0000313" key="9">
    <source>
        <dbReference type="RefSeq" id="XP_028136839.1"/>
    </source>
</evidence>
<organism evidence="9">
    <name type="scientific">Diabrotica virgifera virgifera</name>
    <name type="common">western corn rootworm</name>
    <dbReference type="NCBI Taxonomy" id="50390"/>
    <lineage>
        <taxon>Eukaryota</taxon>
        <taxon>Metazoa</taxon>
        <taxon>Ecdysozoa</taxon>
        <taxon>Arthropoda</taxon>
        <taxon>Hexapoda</taxon>
        <taxon>Insecta</taxon>
        <taxon>Pterygota</taxon>
        <taxon>Neoptera</taxon>
        <taxon>Endopterygota</taxon>
        <taxon>Coleoptera</taxon>
        <taxon>Polyphaga</taxon>
        <taxon>Cucujiformia</taxon>
        <taxon>Chrysomeloidea</taxon>
        <taxon>Chrysomelidae</taxon>
        <taxon>Galerucinae</taxon>
        <taxon>Diabroticina</taxon>
        <taxon>Diabroticites</taxon>
        <taxon>Diabrotica</taxon>
    </lineage>
</organism>
<dbReference type="SUPFAM" id="SSF81338">
    <property type="entry name" value="Aquaporin-like"/>
    <property type="match status" value="1"/>
</dbReference>
<feature type="transmembrane region" description="Helical" evidence="8">
    <location>
        <begin position="259"/>
        <end position="277"/>
    </location>
</feature>
<dbReference type="FunCoup" id="A0A6P7FKZ0">
    <property type="interactions" value="136"/>
</dbReference>
<dbReference type="RefSeq" id="XP_028136839.1">
    <property type="nucleotide sequence ID" value="XM_028281038.1"/>
</dbReference>
<comment type="similarity">
    <text evidence="2">Belongs to the MIP/aquaporin (TC 1.A.8) family. AQP11/AQP12 subfamily.</text>
</comment>
<keyword evidence="5" id="KW-0677">Repeat</keyword>
<keyword evidence="6 8" id="KW-1133">Transmembrane helix</keyword>
<evidence type="ECO:0000256" key="2">
    <source>
        <dbReference type="ARBA" id="ARBA00005900"/>
    </source>
</evidence>
<gene>
    <name evidence="9" type="primary">LOC114331453</name>
</gene>
<evidence type="ECO:0000256" key="1">
    <source>
        <dbReference type="ARBA" id="ARBA00004141"/>
    </source>
</evidence>
<dbReference type="PANTHER" id="PTHR21191">
    <property type="entry name" value="AQUAPORIN"/>
    <property type="match status" value="1"/>
</dbReference>
<dbReference type="InterPro" id="IPR016697">
    <property type="entry name" value="Aquaporin_11/12"/>
</dbReference>
<dbReference type="InterPro" id="IPR051883">
    <property type="entry name" value="AQP11/12_channel"/>
</dbReference>
<feature type="transmembrane region" description="Helical" evidence="8">
    <location>
        <begin position="140"/>
        <end position="162"/>
    </location>
</feature>
<feature type="transmembrane region" description="Helical" evidence="8">
    <location>
        <begin position="31"/>
        <end position="51"/>
    </location>
</feature>
<evidence type="ECO:0000256" key="3">
    <source>
        <dbReference type="ARBA" id="ARBA00022448"/>
    </source>
</evidence>
<dbReference type="GO" id="GO:0016020">
    <property type="term" value="C:membrane"/>
    <property type="evidence" value="ECO:0007669"/>
    <property type="project" value="UniProtKB-SubCell"/>
</dbReference>
<comment type="subcellular location">
    <subcellularLocation>
        <location evidence="1">Membrane</location>
        <topology evidence="1">Multi-pass membrane protein</topology>
    </subcellularLocation>
</comment>
<keyword evidence="3" id="KW-0813">Transport</keyword>
<protein>
    <recommendedName>
        <fullName evidence="8">Aquaporin</fullName>
    </recommendedName>
</protein>
<keyword evidence="7 8" id="KW-0472">Membrane</keyword>
<evidence type="ECO:0000256" key="5">
    <source>
        <dbReference type="ARBA" id="ARBA00022737"/>
    </source>
</evidence>
<dbReference type="PANTHER" id="PTHR21191:SF16">
    <property type="entry name" value="AQUAPORIN"/>
    <property type="match status" value="1"/>
</dbReference>
<accession>A0A6P7FKZ0</accession>
<dbReference type="InParanoid" id="A0A6P7FKZ0"/>
<evidence type="ECO:0000256" key="7">
    <source>
        <dbReference type="ARBA" id="ARBA00023136"/>
    </source>
</evidence>
<reference evidence="9" key="1">
    <citation type="submission" date="2025-08" db="UniProtKB">
        <authorList>
            <consortium name="RefSeq"/>
        </authorList>
    </citation>
    <scope>IDENTIFICATION</scope>
    <source>
        <tissue evidence="9">Whole insect</tissue>
    </source>
</reference>
<evidence type="ECO:0000256" key="4">
    <source>
        <dbReference type="ARBA" id="ARBA00022692"/>
    </source>
</evidence>
<sequence>MVRKPRKSFWRVTRKTLKHLGILGFSKNENILGINPIIVSTTYILLTLFLASVLRKIVKLIYGDSEKFSKRLLLEFIATLELCACCYELIIIADNWGISAYAFYLFLLTVWWGSNWGSASACPYSPIEEVIEGNQDIKTAFWLIGAQLAGALLTFRYVQVLWSLELVETHLDKAYEDCTTDLQVDTGLGTIIEAGATCLCRIVSRILSESDAKLGNYFDAFFGTMMVVAAFNFSGGYFNPALATSLKLGCDGNTFVEHVIVYWFGAIAGAILSIFLYKSVFIQNIIASVKPKTE</sequence>